<protein>
    <submittedName>
        <fullName evidence="1">Uncharacterized protein</fullName>
    </submittedName>
</protein>
<gene>
    <name evidence="1" type="ORF">BO79DRAFT_173383</name>
</gene>
<evidence type="ECO:0000313" key="2">
    <source>
        <dbReference type="Proteomes" id="UP000249748"/>
    </source>
</evidence>
<dbReference type="Proteomes" id="UP000249748">
    <property type="component" value="Unassembled WGS sequence"/>
</dbReference>
<keyword evidence="2" id="KW-1185">Reference proteome</keyword>
<reference evidence="1" key="1">
    <citation type="submission" date="2018-02" db="EMBL/GenBank/DDBJ databases">
        <title>The genomes of Aspergillus section Nigri reveals drivers in fungal speciation.</title>
        <authorList>
            <consortium name="DOE Joint Genome Institute"/>
            <person name="Vesth T.C."/>
            <person name="Nybo J."/>
            <person name="Theobald S."/>
            <person name="Brandl J."/>
            <person name="Frisvad J.C."/>
            <person name="Nielsen K.F."/>
            <person name="Lyhne E.K."/>
            <person name="Kogle M.E."/>
            <person name="Kuo A."/>
            <person name="Riley R."/>
            <person name="Clum A."/>
            <person name="Nolan M."/>
            <person name="Lipzen A."/>
            <person name="Salamov A."/>
            <person name="Henrissat B."/>
            <person name="Wiebenga A."/>
            <person name="De vries R.P."/>
            <person name="Grigoriev I.V."/>
            <person name="Mortensen U.H."/>
            <person name="Andersen M.R."/>
            <person name="Baker S.E."/>
        </authorList>
    </citation>
    <scope>NUCLEOTIDE SEQUENCE</scope>
    <source>
        <strain evidence="1">CBS 115574</strain>
    </source>
</reference>
<dbReference type="EMBL" id="KZ824550">
    <property type="protein sequence ID" value="RAK88592.1"/>
    <property type="molecule type" value="Genomic_DNA"/>
</dbReference>
<organism evidence="1 2">
    <name type="scientific">Aspergillus costaricaensis CBS 115574</name>
    <dbReference type="NCBI Taxonomy" id="1448317"/>
    <lineage>
        <taxon>Eukaryota</taxon>
        <taxon>Fungi</taxon>
        <taxon>Dikarya</taxon>
        <taxon>Ascomycota</taxon>
        <taxon>Pezizomycotina</taxon>
        <taxon>Eurotiomycetes</taxon>
        <taxon>Eurotiomycetidae</taxon>
        <taxon>Eurotiales</taxon>
        <taxon>Aspergillaceae</taxon>
        <taxon>Aspergillus</taxon>
        <taxon>Aspergillus subgen. Circumdati</taxon>
    </lineage>
</organism>
<name>A0ACD1IDZ8_9EURO</name>
<sequence length="724" mass="79407">MVYCGRPSTSCNNCRAKKRRCDKAVPECGQCWRTGQKCPGYRDPSSLIFRDESTQVINRARSKVSKRTSTATPTSRLSVERTPTPPQAQKQQQKKQQQHTPPQLQPQPQSQQLQNTSAPDYTIQANRPSDVVDEAMLDMSDVDVGVGMFVGGSFMPELMSFPDPFNPDENALFSLHQDASPSSMPVLSCDRPGSAMSVPISISGPRSHVGASSVGGDDLALDQLLPDDGTNHGDRQRLEHNNNNFTSNQSEAIPRPFSLPLVIIGLDFFLSHYVVRQSGPSSGFFDYAPAMLAQDDGGGDMLEGAILALGLSGLARTTSQADLLTRSMMMYTRTMERVNLALADPQAARRDSTIVSVLVLALYEFSRASIEGWKHHIEGATSLLNLRGRSQFSTPTGLQIFKDVFSQLLTNCLRSGSPMPSSLRMLRIEATNALSVSDPYWVACSGMVELLDLYQQISPGGYSFFAAAAGASSVPPDSSNSPSTTSGSSPASTSSMSSGPLKGANISIEHLERYLSQALEIDYRLESTFSKCPSDWQFTTQSNSSNNYDPNRIQRGGVTHIYHDVCIADVWNSMRICRILANHAISHLLLKGANTDSNWFFTNNYAERLHQATQTIVRMRDEMLASVPQLMGYAISPSQELQLQQQQQQKQQPHERSKNIPGLAVGGYFACWVLLTVGCMHNLGHETRAWTATQLRRISCEAGLAQADDFANFVQSSNLRPPLS</sequence>
<proteinExistence type="predicted"/>
<accession>A0ACD1IDZ8</accession>
<evidence type="ECO:0000313" key="1">
    <source>
        <dbReference type="EMBL" id="RAK88592.1"/>
    </source>
</evidence>